<evidence type="ECO:0000313" key="2">
    <source>
        <dbReference type="Proteomes" id="UP001195571"/>
    </source>
</evidence>
<dbReference type="RefSeq" id="WP_203552268.1">
    <property type="nucleotide sequence ID" value="NZ_JACAOD020000008.1"/>
</dbReference>
<name>A0ABS5CYF3_9MOLU</name>
<accession>A0ABS5CYF3</accession>
<gene>
    <name evidence="1" type="ORF">CHTY_002065</name>
</gene>
<dbReference type="Proteomes" id="UP001195571">
    <property type="component" value="Unassembled WGS sequence"/>
</dbReference>
<organism evidence="1 2">
    <name type="scientific">Candidatus Phytoplasma meliae</name>
    <dbReference type="NCBI Taxonomy" id="1848402"/>
    <lineage>
        <taxon>Bacteria</taxon>
        <taxon>Bacillati</taxon>
        <taxon>Mycoplasmatota</taxon>
        <taxon>Mollicutes</taxon>
        <taxon>Acholeplasmatales</taxon>
        <taxon>Acholeplasmataceae</taxon>
        <taxon>Candidatus Phytoplasma</taxon>
        <taxon>16SrXIII (Mexican periwinkle virescence group)</taxon>
    </lineage>
</organism>
<proteinExistence type="predicted"/>
<reference evidence="1" key="1">
    <citation type="submission" date="2021-04" db="EMBL/GenBank/DDBJ databases">
        <title>Genomic features of Candidatus Phytoplasma meliae isolate ChTYXIII (1SrXIII-G).</title>
        <authorList>
            <person name="Fernandez F.D."/>
            <person name="Conci L.R."/>
        </authorList>
    </citation>
    <scope>NUCLEOTIDE SEQUENCE [LARGE SCALE GENOMIC DNA]</scope>
    <source>
        <strain evidence="1">ChTYXIII-Mo</strain>
    </source>
</reference>
<dbReference type="EMBL" id="JACAOD020000008">
    <property type="protein sequence ID" value="MBP5836005.1"/>
    <property type="molecule type" value="Genomic_DNA"/>
</dbReference>
<sequence>MLVEQMVNARLNAKENELVIKDKYFGYVKIEKKKYYGEKDLETDKKPFIEEYLKNNSYASMFYFSINYEKQARPLNKKIHDKLCKKLNKVFKLSKMRKKQVPRTYLEQEKMFLDFNNYVDPIDVYFNIPQNKPTSYYFDV</sequence>
<protein>
    <submittedName>
        <fullName evidence="1">Uncharacterized protein</fullName>
    </submittedName>
</protein>
<comment type="caution">
    <text evidence="1">The sequence shown here is derived from an EMBL/GenBank/DDBJ whole genome shotgun (WGS) entry which is preliminary data.</text>
</comment>
<keyword evidence="2" id="KW-1185">Reference proteome</keyword>
<evidence type="ECO:0000313" key="1">
    <source>
        <dbReference type="EMBL" id="MBP5836005.1"/>
    </source>
</evidence>